<comment type="similarity">
    <text evidence="2">Belongs to the transketolase family.</text>
</comment>
<comment type="cofactor">
    <cofactor evidence="1">
        <name>thiamine diphosphate</name>
        <dbReference type="ChEBI" id="CHEBI:58937"/>
    </cofactor>
</comment>
<protein>
    <submittedName>
        <fullName evidence="5">Putative transketolase domain containing protein</fullName>
    </submittedName>
</protein>
<dbReference type="InterPro" id="IPR051157">
    <property type="entry name" value="PDH/Transketolase"/>
</dbReference>
<accession>A0A6M3JBA8</accession>
<keyword evidence="3" id="KW-0786">Thiamine pyrophosphate</keyword>
<organism evidence="5">
    <name type="scientific">viral metagenome</name>
    <dbReference type="NCBI Taxonomy" id="1070528"/>
    <lineage>
        <taxon>unclassified sequences</taxon>
        <taxon>metagenomes</taxon>
        <taxon>organismal metagenomes</taxon>
    </lineage>
</organism>
<dbReference type="Pfam" id="PF02779">
    <property type="entry name" value="Transket_pyr"/>
    <property type="match status" value="1"/>
</dbReference>
<proteinExistence type="inferred from homology"/>
<name>A0A6M3JBA8_9ZZZZ</name>
<evidence type="ECO:0000259" key="4">
    <source>
        <dbReference type="SMART" id="SM00861"/>
    </source>
</evidence>
<dbReference type="InterPro" id="IPR029061">
    <property type="entry name" value="THDP-binding"/>
</dbReference>
<dbReference type="Gene3D" id="3.40.50.920">
    <property type="match status" value="1"/>
</dbReference>
<reference evidence="5" key="1">
    <citation type="submission" date="2020-03" db="EMBL/GenBank/DDBJ databases">
        <title>The deep terrestrial virosphere.</title>
        <authorList>
            <person name="Holmfeldt K."/>
            <person name="Nilsson E."/>
            <person name="Simone D."/>
            <person name="Lopez-Fernandez M."/>
            <person name="Wu X."/>
            <person name="de Brujin I."/>
            <person name="Lundin D."/>
            <person name="Andersson A."/>
            <person name="Bertilsson S."/>
            <person name="Dopson M."/>
        </authorList>
    </citation>
    <scope>NUCLEOTIDE SEQUENCE</scope>
    <source>
        <strain evidence="5">MM415B00358</strain>
    </source>
</reference>
<evidence type="ECO:0000256" key="2">
    <source>
        <dbReference type="ARBA" id="ARBA00007131"/>
    </source>
</evidence>
<dbReference type="InterPro" id="IPR033248">
    <property type="entry name" value="Transketolase_C"/>
</dbReference>
<dbReference type="Pfam" id="PF02780">
    <property type="entry name" value="Transketolase_C"/>
    <property type="match status" value="1"/>
</dbReference>
<dbReference type="CDD" id="cd07033">
    <property type="entry name" value="TPP_PYR_DXS_TK_like"/>
    <property type="match status" value="1"/>
</dbReference>
<dbReference type="SUPFAM" id="SSF52518">
    <property type="entry name" value="Thiamin diphosphate-binding fold (THDP-binding)"/>
    <property type="match status" value="1"/>
</dbReference>
<dbReference type="InterPro" id="IPR005475">
    <property type="entry name" value="Transketolase-like_Pyr-bd"/>
</dbReference>
<feature type="domain" description="Transketolase-like pyrimidine-binding" evidence="4">
    <location>
        <begin position="1"/>
        <end position="163"/>
    </location>
</feature>
<evidence type="ECO:0000313" key="5">
    <source>
        <dbReference type="EMBL" id="QJA66267.1"/>
    </source>
</evidence>
<evidence type="ECO:0000256" key="1">
    <source>
        <dbReference type="ARBA" id="ARBA00001964"/>
    </source>
</evidence>
<evidence type="ECO:0000256" key="3">
    <source>
        <dbReference type="ARBA" id="ARBA00023052"/>
    </source>
</evidence>
<dbReference type="AlphaFoldDB" id="A0A6M3JBA8"/>
<gene>
    <name evidence="5" type="ORF">MM415B00358_0029</name>
</gene>
<dbReference type="SUPFAM" id="SSF52922">
    <property type="entry name" value="TK C-terminal domain-like"/>
    <property type="match status" value="1"/>
</dbReference>
<dbReference type="Gene3D" id="3.40.50.970">
    <property type="match status" value="1"/>
</dbReference>
<dbReference type="EMBL" id="MT141552">
    <property type="protein sequence ID" value="QJA66267.1"/>
    <property type="molecule type" value="Genomic_DNA"/>
</dbReference>
<sequence length="286" mass="31850">MRKTCFNLIYELAKKDERIVYIGSDVGAGTLESMKQELPKQFFMEGIQEQNIIGMATGLALSGRIVYVNTLATFITRRCYEQVCLDVGLHNANVRLLGNGGGLVYAPLGPTHEATDDIALMRSIPNMTIICPADHEEMIRLMPQTVDYPHPMYIRFGKDKVPIVSINRFEIGKANFMKQGSRALVITTGHTTALAMQVPNVTVLHCHTIKPLDEKTIKYYAREIPVITVEEHNLVGGLGSAVLEMGIPCKRIGIPDEFVEIYGTRDSQMEYYGITVEGIENAINNQ</sequence>
<dbReference type="InterPro" id="IPR009014">
    <property type="entry name" value="Transketo_C/PFOR_II"/>
</dbReference>
<dbReference type="FunFam" id="3.40.50.970:FF:000129">
    <property type="entry name" value="Transketolase"/>
    <property type="match status" value="1"/>
</dbReference>
<dbReference type="SMART" id="SM00861">
    <property type="entry name" value="Transket_pyr"/>
    <property type="match status" value="1"/>
</dbReference>
<dbReference type="PANTHER" id="PTHR43825">
    <property type="entry name" value="PYRUVATE DEHYDROGENASE E1 COMPONENT"/>
    <property type="match status" value="1"/>
</dbReference>
<dbReference type="PANTHER" id="PTHR43825:SF5">
    <property type="entry name" value="HYPOTHETICAL TRANSKETOLASE FAMILY PROTEIN"/>
    <property type="match status" value="1"/>
</dbReference>